<organism evidence="1 2">
    <name type="scientific">Acetobacter sicerae</name>
    <dbReference type="NCBI Taxonomy" id="85325"/>
    <lineage>
        <taxon>Bacteria</taxon>
        <taxon>Pseudomonadati</taxon>
        <taxon>Pseudomonadota</taxon>
        <taxon>Alphaproteobacteria</taxon>
        <taxon>Acetobacterales</taxon>
        <taxon>Acetobacteraceae</taxon>
        <taxon>Acetobacter</taxon>
    </lineage>
</organism>
<evidence type="ECO:0008006" key="3">
    <source>
        <dbReference type="Google" id="ProtNLM"/>
    </source>
</evidence>
<evidence type="ECO:0000313" key="2">
    <source>
        <dbReference type="Proteomes" id="UP001521074"/>
    </source>
</evidence>
<keyword evidence="2" id="KW-1185">Reference proteome</keyword>
<dbReference type="EMBL" id="JAJSOJ010000016">
    <property type="protein sequence ID" value="MCE0743333.1"/>
    <property type="molecule type" value="Genomic_DNA"/>
</dbReference>
<comment type="caution">
    <text evidence="1">The sequence shown here is derived from an EMBL/GenBank/DDBJ whole genome shotgun (WGS) entry which is preliminary data.</text>
</comment>
<dbReference type="Proteomes" id="UP001521074">
    <property type="component" value="Unassembled WGS sequence"/>
</dbReference>
<name>A0ABS8VR83_9PROT</name>
<sequence length="145" mass="15538">MAKLSTFTRNSAAVSEGSPIVVGPEGNTFTLVTRGYTNDYADRLWELRRSAAIRLNSNISPNQTPVSPDFLPPSEEDACVAQAIAEKCLLDVRDLTNPDGSPVTLADYCGLMKDRANRPLLALAMQAAGAVGRATKDQLEAAEKN</sequence>
<dbReference type="RefSeq" id="WP_232876893.1">
    <property type="nucleotide sequence ID" value="NZ_JAJSOJ010000016.1"/>
</dbReference>
<protein>
    <recommendedName>
        <fullName evidence="3">Phage protein</fullName>
    </recommendedName>
</protein>
<accession>A0ABS8VR83</accession>
<gene>
    <name evidence="1" type="ORF">LWC05_05435</name>
</gene>
<evidence type="ECO:0000313" key="1">
    <source>
        <dbReference type="EMBL" id="MCE0743333.1"/>
    </source>
</evidence>
<reference evidence="1 2" key="1">
    <citation type="submission" date="2021-12" db="EMBL/GenBank/DDBJ databases">
        <title>Genome sequence of Acetobacter sicerae DmPark20a_162.</title>
        <authorList>
            <person name="Chaston J.M."/>
        </authorList>
    </citation>
    <scope>NUCLEOTIDE SEQUENCE [LARGE SCALE GENOMIC DNA]</scope>
    <source>
        <strain evidence="1 2">DmPark20a_162</strain>
    </source>
</reference>
<proteinExistence type="predicted"/>